<keyword evidence="1" id="KW-0285">Flavoprotein</keyword>
<dbReference type="RefSeq" id="WP_112218122.1">
    <property type="nucleotide sequence ID" value="NZ_MVJN01000001.1"/>
</dbReference>
<dbReference type="PRINTS" id="PR00368">
    <property type="entry name" value="FADPNR"/>
</dbReference>
<evidence type="ECO:0000259" key="3">
    <source>
        <dbReference type="Pfam" id="PF07992"/>
    </source>
</evidence>
<name>A0A364LNR9_9GAMM</name>
<evidence type="ECO:0000256" key="2">
    <source>
        <dbReference type="ARBA" id="ARBA00023002"/>
    </source>
</evidence>
<evidence type="ECO:0000313" key="4">
    <source>
        <dbReference type="EMBL" id="RAP38480.1"/>
    </source>
</evidence>
<dbReference type="Gene3D" id="3.50.50.60">
    <property type="entry name" value="FAD/NAD(P)-binding domain"/>
    <property type="match status" value="2"/>
</dbReference>
<dbReference type="GO" id="GO:0016491">
    <property type="term" value="F:oxidoreductase activity"/>
    <property type="evidence" value="ECO:0007669"/>
    <property type="project" value="UniProtKB-KW"/>
</dbReference>
<protein>
    <recommendedName>
        <fullName evidence="3">FAD/NAD(P)-binding domain-containing protein</fullName>
    </recommendedName>
</protein>
<sequence length="300" mass="33031">MKNDILDCIIIGGGPAGLTAGLYLSRYRRNILIYDGGISRAEKIPLSHNYPGFPQGISGPELLTRLRQQLSHYEATIIHEFVESIEVLGDYNFQVSTQSGFQYAKNIILATGVKDIEPRLGNINDGIQKGLIRHCPVCDAFEIIDKKVAVIGYNKSGLGEALFLREYTPKLSLLTLGETEAWSKADFKKIKEADITLVNDHLLEIELTSDSAKMTFDNKKILKFDCLYSALGSVYNNRLAKDVGAKLKEGAVIVNKHQQSSIKGFYAAGDVVHGLNQICVATSQAAIAATDIHNRCRELT</sequence>
<reference evidence="4 5" key="1">
    <citation type="submission" date="2017-02" db="EMBL/GenBank/DDBJ databases">
        <title>Legionella quilivanii strain from human: case report and whole genome sequencing analysis.</title>
        <authorList>
            <person name="Lalancette C."/>
            <person name="Leduc J.-M."/>
            <person name="Levesque S."/>
            <person name="Fournier E."/>
            <person name="Saoud J."/>
            <person name="Faucher S.P."/>
            <person name="Bernard K."/>
            <person name="Martineau C."/>
            <person name="Longtin J."/>
        </authorList>
    </citation>
    <scope>NUCLEOTIDE SEQUENCE [LARGE SCALE GENOMIC DNA]</scope>
    <source>
        <strain evidence="4 5">ID143958</strain>
    </source>
</reference>
<feature type="domain" description="FAD/NAD(P)-binding" evidence="3">
    <location>
        <begin position="7"/>
        <end position="285"/>
    </location>
</feature>
<evidence type="ECO:0000313" key="5">
    <source>
        <dbReference type="Proteomes" id="UP000249458"/>
    </source>
</evidence>
<proteinExistence type="predicted"/>
<dbReference type="Pfam" id="PF07992">
    <property type="entry name" value="Pyr_redox_2"/>
    <property type="match status" value="1"/>
</dbReference>
<dbReference type="PANTHER" id="PTHR48105">
    <property type="entry name" value="THIOREDOXIN REDUCTASE 1-RELATED-RELATED"/>
    <property type="match status" value="1"/>
</dbReference>
<dbReference type="SUPFAM" id="SSF51905">
    <property type="entry name" value="FAD/NAD(P)-binding domain"/>
    <property type="match status" value="1"/>
</dbReference>
<dbReference type="AlphaFoldDB" id="A0A364LNR9"/>
<dbReference type="InterPro" id="IPR036188">
    <property type="entry name" value="FAD/NAD-bd_sf"/>
</dbReference>
<dbReference type="EMBL" id="MVJN01000001">
    <property type="protein sequence ID" value="RAP38480.1"/>
    <property type="molecule type" value="Genomic_DNA"/>
</dbReference>
<dbReference type="PRINTS" id="PR00469">
    <property type="entry name" value="PNDRDTASEII"/>
</dbReference>
<dbReference type="InterPro" id="IPR023753">
    <property type="entry name" value="FAD/NAD-binding_dom"/>
</dbReference>
<accession>A0A364LNR9</accession>
<gene>
    <name evidence="4" type="ORF">B1207_00905</name>
</gene>
<keyword evidence="2" id="KW-0560">Oxidoreductase</keyword>
<comment type="caution">
    <text evidence="4">The sequence shown here is derived from an EMBL/GenBank/DDBJ whole genome shotgun (WGS) entry which is preliminary data.</text>
</comment>
<dbReference type="InterPro" id="IPR050097">
    <property type="entry name" value="Ferredoxin-NADP_redctase_2"/>
</dbReference>
<evidence type="ECO:0000256" key="1">
    <source>
        <dbReference type="ARBA" id="ARBA00022630"/>
    </source>
</evidence>
<dbReference type="Proteomes" id="UP000249458">
    <property type="component" value="Unassembled WGS sequence"/>
</dbReference>
<organism evidence="4 5">
    <name type="scientific">Legionella quinlivanii</name>
    <dbReference type="NCBI Taxonomy" id="45073"/>
    <lineage>
        <taxon>Bacteria</taxon>
        <taxon>Pseudomonadati</taxon>
        <taxon>Pseudomonadota</taxon>
        <taxon>Gammaproteobacteria</taxon>
        <taxon>Legionellales</taxon>
        <taxon>Legionellaceae</taxon>
        <taxon>Legionella</taxon>
    </lineage>
</organism>